<evidence type="ECO:0008006" key="5">
    <source>
        <dbReference type="Google" id="ProtNLM"/>
    </source>
</evidence>
<reference evidence="3 4" key="1">
    <citation type="submission" date="2018-06" db="EMBL/GenBank/DDBJ databases">
        <title>Genomic Encyclopedia of Archaeal and Bacterial Type Strains, Phase II (KMG-II): from individual species to whole genera.</title>
        <authorList>
            <person name="Goeker M."/>
        </authorList>
    </citation>
    <scope>NUCLEOTIDE SEQUENCE [LARGE SCALE GENOMIC DNA]</scope>
    <source>
        <strain evidence="3 4">DSM 24525</strain>
    </source>
</reference>
<evidence type="ECO:0000259" key="2">
    <source>
        <dbReference type="Pfam" id="PF12172"/>
    </source>
</evidence>
<dbReference type="Pfam" id="PF12172">
    <property type="entry name" value="zf-ChsH2"/>
    <property type="match status" value="1"/>
</dbReference>
<dbReference type="InterPro" id="IPR012340">
    <property type="entry name" value="NA-bd_OB-fold"/>
</dbReference>
<dbReference type="PANTHER" id="PTHR34075:SF5">
    <property type="entry name" value="BLR3430 PROTEIN"/>
    <property type="match status" value="1"/>
</dbReference>
<dbReference type="SUPFAM" id="SSF50249">
    <property type="entry name" value="Nucleic acid-binding proteins"/>
    <property type="match status" value="1"/>
</dbReference>
<gene>
    <name evidence="3" type="ORF">C8P66_10666</name>
</gene>
<evidence type="ECO:0000313" key="3">
    <source>
        <dbReference type="EMBL" id="PZW48062.1"/>
    </source>
</evidence>
<accession>A0A2W7ILU8</accession>
<dbReference type="Proteomes" id="UP000249688">
    <property type="component" value="Unassembled WGS sequence"/>
</dbReference>
<dbReference type="InterPro" id="IPR002878">
    <property type="entry name" value="ChsH2_C"/>
</dbReference>
<name>A0A2W7ILU8_9PROT</name>
<dbReference type="InterPro" id="IPR052513">
    <property type="entry name" value="Thioester_dehydratase-like"/>
</dbReference>
<evidence type="ECO:0000259" key="1">
    <source>
        <dbReference type="Pfam" id="PF01796"/>
    </source>
</evidence>
<feature type="domain" description="ChsH2 rubredoxin-like zinc ribbon" evidence="2">
    <location>
        <begin position="32"/>
        <end position="56"/>
    </location>
</feature>
<keyword evidence="4" id="KW-1185">Reference proteome</keyword>
<proteinExistence type="predicted"/>
<organism evidence="3 4">
    <name type="scientific">Humitalea rosea</name>
    <dbReference type="NCBI Taxonomy" id="990373"/>
    <lineage>
        <taxon>Bacteria</taxon>
        <taxon>Pseudomonadati</taxon>
        <taxon>Pseudomonadota</taxon>
        <taxon>Alphaproteobacteria</taxon>
        <taxon>Acetobacterales</taxon>
        <taxon>Roseomonadaceae</taxon>
        <taxon>Humitalea</taxon>
    </lineage>
</organism>
<dbReference type="OrthoDB" id="3182121at2"/>
<protein>
    <recommendedName>
        <fullName evidence="5">OB-fold protein</fullName>
    </recommendedName>
</protein>
<sequence length="136" mass="14824">MNTDTAQTPSPVLGLYDRPMWESIRKRGMHLQCCQGCGAWQYPPGPGCTACLSENVVWRPVGGGGTILSWVIFHRQYLAAYPAPYNVIAVRIDEGPVMISNLEGDTPSGNWIGQRVALTYAEMPDGAVLPRFTLAA</sequence>
<evidence type="ECO:0000313" key="4">
    <source>
        <dbReference type="Proteomes" id="UP000249688"/>
    </source>
</evidence>
<dbReference type="Pfam" id="PF01796">
    <property type="entry name" value="OB_ChsH2_C"/>
    <property type="match status" value="1"/>
</dbReference>
<dbReference type="PANTHER" id="PTHR34075">
    <property type="entry name" value="BLR3430 PROTEIN"/>
    <property type="match status" value="1"/>
</dbReference>
<comment type="caution">
    <text evidence="3">The sequence shown here is derived from an EMBL/GenBank/DDBJ whole genome shotgun (WGS) entry which is preliminary data.</text>
</comment>
<dbReference type="EMBL" id="QKYU01000006">
    <property type="protein sequence ID" value="PZW48062.1"/>
    <property type="molecule type" value="Genomic_DNA"/>
</dbReference>
<feature type="domain" description="ChsH2 C-terminal OB-fold" evidence="1">
    <location>
        <begin position="58"/>
        <end position="119"/>
    </location>
</feature>
<dbReference type="AlphaFoldDB" id="A0A2W7ILU8"/>
<dbReference type="InterPro" id="IPR022002">
    <property type="entry name" value="ChsH2_Znr"/>
</dbReference>